<dbReference type="EMBL" id="PRBV01000014">
    <property type="protein sequence ID" value="RTJ78306.1"/>
    <property type="molecule type" value="Genomic_DNA"/>
</dbReference>
<protein>
    <submittedName>
        <fullName evidence="1">Uncharacterized protein</fullName>
    </submittedName>
</protein>
<reference evidence="1" key="1">
    <citation type="journal article" date="2019" name="Appl. Environ. Microbiol.">
        <title>Population genetics and characterization of Campylobacter jejuni isolates in western jackdaws and game birds in Finland.</title>
        <authorList>
            <person name="Kovanen S."/>
            <person name="Rossi M."/>
            <person name="Pohja-Mykra M."/>
            <person name="Nieminen T."/>
            <person name="Raunio-Saarnisto M."/>
            <person name="Sauvala M."/>
            <person name="Fredriksson-Ahomaa M."/>
            <person name="Hanninen M.L."/>
            <person name="Kivisto R."/>
        </authorList>
    </citation>
    <scope>NUCLEOTIDE SEQUENCE [LARGE SCALE GENOMIC DNA]</scope>
    <source>
        <strain evidence="1">CB313</strain>
    </source>
</reference>
<evidence type="ECO:0000313" key="2">
    <source>
        <dbReference type="Proteomes" id="UP000288507"/>
    </source>
</evidence>
<comment type="caution">
    <text evidence="1">The sequence shown here is derived from an EMBL/GenBank/DDBJ whole genome shotgun (WGS) entry which is preliminary data.</text>
</comment>
<dbReference type="AlphaFoldDB" id="A0A431EA63"/>
<evidence type="ECO:0000313" key="1">
    <source>
        <dbReference type="EMBL" id="RTJ78306.1"/>
    </source>
</evidence>
<accession>A0A431EA63</accession>
<sequence length="334" mass="38565">MKTTKSAVKKTAKLAPSKKVEWPLLDFLELTPKQVGEASKIMSEMFESELKSILGERGKWKVDSEIKDDTWTFRCHQKKDTITLVFSLVHNSCYPYRSNVSEKIRKEYVIRLTEGDAYIHKLDQHRTLVWSESVPMFIKRGEKVKGNIPGLLSILAGAISHYTSIINKIDKLNGSELVPTNTGCNFAEYSAKISNDKYGYTFISLLNSHFSEVVRVLSKVPNSWIFLRQEDVPTVTESSWWSESEGSHITTYCIDNNVIELKLELRKKFIRVSVFEWKKSKGELDEKQILKAKKKTVIDKEVIKFDSILGQTEKYTYDWKAWKKVMSKSLTLWA</sequence>
<name>A0A431EA63_CAMJU</name>
<dbReference type="RefSeq" id="WP_126232423.1">
    <property type="nucleotide sequence ID" value="NZ_PRBV01000014.1"/>
</dbReference>
<proteinExistence type="predicted"/>
<gene>
    <name evidence="1" type="ORF">C3H57_08345</name>
</gene>
<organism evidence="1 2">
    <name type="scientific">Campylobacter jejuni</name>
    <dbReference type="NCBI Taxonomy" id="197"/>
    <lineage>
        <taxon>Bacteria</taxon>
        <taxon>Pseudomonadati</taxon>
        <taxon>Campylobacterota</taxon>
        <taxon>Epsilonproteobacteria</taxon>
        <taxon>Campylobacterales</taxon>
        <taxon>Campylobacteraceae</taxon>
        <taxon>Campylobacter</taxon>
    </lineage>
</organism>
<dbReference type="Proteomes" id="UP000288507">
    <property type="component" value="Unassembled WGS sequence"/>
</dbReference>